<name>F4KZ30_HALH1</name>
<evidence type="ECO:0008006" key="4">
    <source>
        <dbReference type="Google" id="ProtNLM"/>
    </source>
</evidence>
<feature type="signal peptide" evidence="1">
    <location>
        <begin position="1"/>
        <end position="22"/>
    </location>
</feature>
<evidence type="ECO:0000256" key="1">
    <source>
        <dbReference type="SAM" id="SignalP"/>
    </source>
</evidence>
<dbReference type="HOGENOM" id="CLU_955676_0_0_10"/>
<evidence type="ECO:0000313" key="3">
    <source>
        <dbReference type="Proteomes" id="UP000008461"/>
    </source>
</evidence>
<proteinExistence type="predicted"/>
<dbReference type="Proteomes" id="UP000008461">
    <property type="component" value="Chromosome"/>
</dbReference>
<dbReference type="AlphaFoldDB" id="F4KZ30"/>
<dbReference type="STRING" id="760192.Halhy_5861"/>
<dbReference type="RefSeq" id="WP_013768212.1">
    <property type="nucleotide sequence ID" value="NC_015510.1"/>
</dbReference>
<sequence length="291" mass="31962">MKLTFYPILMLACLFFCAGCTAYETQYEGPYTDGDNVNTSVNYEILFVENGVLKFATPNLTKVKTLPAGANITKASINYRHDRIAFKTAAGNIIVTDTALSTQTILPNTSGVLWFDWHANNQTLYMLNANSTLSFHGPAITVATTNLRTGLPGYFTNDLGIKTVAITPAGTVVFGVGLDQSIGPESGVWVRKTDGKSTRLRTDYDAPTHIRLNADGNLGTVILKTGSSEWGFLSLTPNDEFLTRESRSTLIAPSSSIEEEVVGWDILLQELYLRKNQRKLKLSGFVSDLDW</sequence>
<protein>
    <recommendedName>
        <fullName evidence="4">Glutamine cyclotransferase</fullName>
    </recommendedName>
</protein>
<feature type="chain" id="PRO_5003310473" description="Glutamine cyclotransferase" evidence="1">
    <location>
        <begin position="23"/>
        <end position="291"/>
    </location>
</feature>
<evidence type="ECO:0000313" key="2">
    <source>
        <dbReference type="EMBL" id="AEE53684.1"/>
    </source>
</evidence>
<dbReference type="OrthoDB" id="785456at2"/>
<gene>
    <name evidence="2" type="ordered locus">Halhy_5861</name>
</gene>
<dbReference type="KEGG" id="hhy:Halhy_5861"/>
<accession>F4KZ30</accession>
<organism evidence="2 3">
    <name type="scientific">Haliscomenobacter hydrossis (strain ATCC 27775 / DSM 1100 / LMG 10767 / O)</name>
    <dbReference type="NCBI Taxonomy" id="760192"/>
    <lineage>
        <taxon>Bacteria</taxon>
        <taxon>Pseudomonadati</taxon>
        <taxon>Bacteroidota</taxon>
        <taxon>Saprospiria</taxon>
        <taxon>Saprospirales</taxon>
        <taxon>Haliscomenobacteraceae</taxon>
        <taxon>Haliscomenobacter</taxon>
    </lineage>
</organism>
<reference evidence="2 3" key="1">
    <citation type="journal article" date="2011" name="Stand. Genomic Sci.">
        <title>Complete genome sequence of Haliscomenobacter hydrossis type strain (O).</title>
        <authorList>
            <consortium name="US DOE Joint Genome Institute (JGI-PGF)"/>
            <person name="Daligault H."/>
            <person name="Lapidus A."/>
            <person name="Zeytun A."/>
            <person name="Nolan M."/>
            <person name="Lucas S."/>
            <person name="Del Rio T.G."/>
            <person name="Tice H."/>
            <person name="Cheng J.F."/>
            <person name="Tapia R."/>
            <person name="Han C."/>
            <person name="Goodwin L."/>
            <person name="Pitluck S."/>
            <person name="Liolios K."/>
            <person name="Pagani I."/>
            <person name="Ivanova N."/>
            <person name="Huntemann M."/>
            <person name="Mavromatis K."/>
            <person name="Mikhailova N."/>
            <person name="Pati A."/>
            <person name="Chen A."/>
            <person name="Palaniappan K."/>
            <person name="Land M."/>
            <person name="Hauser L."/>
            <person name="Brambilla E.M."/>
            <person name="Rohde M."/>
            <person name="Verbarg S."/>
            <person name="Goker M."/>
            <person name="Bristow J."/>
            <person name="Eisen J.A."/>
            <person name="Markowitz V."/>
            <person name="Hugenholtz P."/>
            <person name="Kyrpides N.C."/>
            <person name="Klenk H.P."/>
            <person name="Woyke T."/>
        </authorList>
    </citation>
    <scope>NUCLEOTIDE SEQUENCE [LARGE SCALE GENOMIC DNA]</scope>
    <source>
        <strain evidence="3">ATCC 27775 / DSM 1100 / LMG 10767 / O</strain>
    </source>
</reference>
<reference key="2">
    <citation type="submission" date="2011-04" db="EMBL/GenBank/DDBJ databases">
        <title>Complete sequence of chromosome of Haliscomenobacter hydrossis DSM 1100.</title>
        <authorList>
            <consortium name="US DOE Joint Genome Institute (JGI-PGF)"/>
            <person name="Lucas S."/>
            <person name="Han J."/>
            <person name="Lapidus A."/>
            <person name="Bruce D."/>
            <person name="Goodwin L."/>
            <person name="Pitluck S."/>
            <person name="Peters L."/>
            <person name="Kyrpides N."/>
            <person name="Mavromatis K."/>
            <person name="Ivanova N."/>
            <person name="Ovchinnikova G."/>
            <person name="Pagani I."/>
            <person name="Daligault H."/>
            <person name="Detter J.C."/>
            <person name="Han C."/>
            <person name="Land M."/>
            <person name="Hauser L."/>
            <person name="Markowitz V."/>
            <person name="Cheng J.-F."/>
            <person name="Hugenholtz P."/>
            <person name="Woyke T."/>
            <person name="Wu D."/>
            <person name="Verbarg S."/>
            <person name="Frueling A."/>
            <person name="Brambilla E."/>
            <person name="Klenk H.-P."/>
            <person name="Eisen J.A."/>
        </authorList>
    </citation>
    <scope>NUCLEOTIDE SEQUENCE</scope>
    <source>
        <strain>DSM 1100</strain>
    </source>
</reference>
<dbReference type="EMBL" id="CP002691">
    <property type="protein sequence ID" value="AEE53684.1"/>
    <property type="molecule type" value="Genomic_DNA"/>
</dbReference>
<keyword evidence="1" id="KW-0732">Signal</keyword>
<keyword evidence="3" id="KW-1185">Reference proteome</keyword>
<dbReference type="SUPFAM" id="SSF82171">
    <property type="entry name" value="DPP6 N-terminal domain-like"/>
    <property type="match status" value="1"/>
</dbReference>